<dbReference type="SFLD" id="SFLDS00003">
    <property type="entry name" value="Haloacid_Dehalogenase"/>
    <property type="match status" value="1"/>
</dbReference>
<dbReference type="InterPro" id="IPR023198">
    <property type="entry name" value="PGP-like_dom2"/>
</dbReference>
<dbReference type="Proteomes" id="UP001500928">
    <property type="component" value="Unassembled WGS sequence"/>
</dbReference>
<accession>A0ABP9CDK9</accession>
<dbReference type="Gene3D" id="1.10.150.240">
    <property type="entry name" value="Putative phosphatase, domain 2"/>
    <property type="match status" value="1"/>
</dbReference>
<protein>
    <submittedName>
        <fullName evidence="1">Haloacid dehalogenase-like hydrolase</fullName>
    </submittedName>
</protein>
<name>A0ABP9CDK9_9PSEU</name>
<dbReference type="InterPro" id="IPR050155">
    <property type="entry name" value="HAD-like_hydrolase_sf"/>
</dbReference>
<dbReference type="EMBL" id="BAABHO010000056">
    <property type="protein sequence ID" value="GAA4807259.1"/>
    <property type="molecule type" value="Genomic_DNA"/>
</dbReference>
<keyword evidence="2" id="KW-1185">Reference proteome</keyword>
<dbReference type="InterPro" id="IPR036412">
    <property type="entry name" value="HAD-like_sf"/>
</dbReference>
<gene>
    <name evidence="1" type="ORF">GCM10023200_51130</name>
</gene>
<reference evidence="2" key="1">
    <citation type="journal article" date="2019" name="Int. J. Syst. Evol. Microbiol.">
        <title>The Global Catalogue of Microorganisms (GCM) 10K type strain sequencing project: providing services to taxonomists for standard genome sequencing and annotation.</title>
        <authorList>
            <consortium name="The Broad Institute Genomics Platform"/>
            <consortium name="The Broad Institute Genome Sequencing Center for Infectious Disease"/>
            <person name="Wu L."/>
            <person name="Ma J."/>
        </authorList>
    </citation>
    <scope>NUCLEOTIDE SEQUENCE [LARGE SCALE GENOMIC DNA]</scope>
    <source>
        <strain evidence="2">JCM 17979</strain>
    </source>
</reference>
<comment type="caution">
    <text evidence="1">The sequence shown here is derived from an EMBL/GenBank/DDBJ whole genome shotgun (WGS) entry which is preliminary data.</text>
</comment>
<sequence>MVTMIPRAVPTVAVCWDVDGTLLLGGPIGTEVLGEAFTQVTGHPPRFEAISMGGHTDWLIGEALRDALDAEAAAEIAARGDAFGHAMIAAVSAEWRRRAGDLHAVARTLPGVRETVAALAAEPGVVQTLTTGNVRVGAHAKLTAVGLADGPIDLGLGGYGEGPGARVRVVEQARDALSAHFGAAPPLVVVGDTPRDVEAAHRAGAVAVGVATGRCGVGELRDAGAEHVFDDLADPGRLVAVVRSTGEDRHAAEAGR</sequence>
<dbReference type="InterPro" id="IPR023214">
    <property type="entry name" value="HAD_sf"/>
</dbReference>
<proteinExistence type="predicted"/>
<dbReference type="Gene3D" id="3.40.50.1000">
    <property type="entry name" value="HAD superfamily/HAD-like"/>
    <property type="match status" value="1"/>
</dbReference>
<dbReference type="Pfam" id="PF00702">
    <property type="entry name" value="Hydrolase"/>
    <property type="match status" value="1"/>
</dbReference>
<evidence type="ECO:0000313" key="2">
    <source>
        <dbReference type="Proteomes" id="UP001500928"/>
    </source>
</evidence>
<evidence type="ECO:0000313" key="1">
    <source>
        <dbReference type="EMBL" id="GAA4807259.1"/>
    </source>
</evidence>
<dbReference type="PANTHER" id="PTHR43434">
    <property type="entry name" value="PHOSPHOGLYCOLATE PHOSPHATASE"/>
    <property type="match status" value="1"/>
</dbReference>
<dbReference type="SUPFAM" id="SSF56784">
    <property type="entry name" value="HAD-like"/>
    <property type="match status" value="1"/>
</dbReference>
<dbReference type="SFLD" id="SFLDG01129">
    <property type="entry name" value="C1.5:_HAD__Beta-PGM__Phosphata"/>
    <property type="match status" value="1"/>
</dbReference>
<organism evidence="1 2">
    <name type="scientific">Actinomycetospora chlora</name>
    <dbReference type="NCBI Taxonomy" id="663608"/>
    <lineage>
        <taxon>Bacteria</taxon>
        <taxon>Bacillati</taxon>
        <taxon>Actinomycetota</taxon>
        <taxon>Actinomycetes</taxon>
        <taxon>Pseudonocardiales</taxon>
        <taxon>Pseudonocardiaceae</taxon>
        <taxon>Actinomycetospora</taxon>
    </lineage>
</organism>
<dbReference type="PANTHER" id="PTHR43434:SF1">
    <property type="entry name" value="PHOSPHOGLYCOLATE PHOSPHATASE"/>
    <property type="match status" value="1"/>
</dbReference>